<dbReference type="Gene3D" id="1.20.190.50">
    <property type="match status" value="1"/>
</dbReference>
<evidence type="ECO:0000256" key="17">
    <source>
        <dbReference type="ARBA" id="ARBA00063956"/>
    </source>
</evidence>
<dbReference type="PANTHER" id="PTHR13003">
    <property type="entry name" value="NUP107-RELATED"/>
    <property type="match status" value="1"/>
</dbReference>
<keyword evidence="15" id="KW-0137">Centromere</keyword>
<evidence type="ECO:0000256" key="7">
    <source>
        <dbReference type="ARBA" id="ARBA00022816"/>
    </source>
</evidence>
<comment type="function">
    <text evidence="18">Functions as a component of the nuclear pore complex (NPC).</text>
</comment>
<evidence type="ECO:0000256" key="9">
    <source>
        <dbReference type="ARBA" id="ARBA00022927"/>
    </source>
</evidence>
<organism evidence="19">
    <name type="scientific">Daphnia lumholtzi</name>
    <dbReference type="NCBI Taxonomy" id="42856"/>
    <lineage>
        <taxon>Eukaryota</taxon>
        <taxon>Metazoa</taxon>
        <taxon>Ecdysozoa</taxon>
        <taxon>Arthropoda</taxon>
        <taxon>Crustacea</taxon>
        <taxon>Branchiopoda</taxon>
        <taxon>Diplostraca</taxon>
        <taxon>Cladocera</taxon>
        <taxon>Anomopoda</taxon>
        <taxon>Daphniidae</taxon>
        <taxon>Daphnia</taxon>
    </lineage>
</organism>
<evidence type="ECO:0000256" key="6">
    <source>
        <dbReference type="ARBA" id="ARBA00022553"/>
    </source>
</evidence>
<evidence type="ECO:0000256" key="16">
    <source>
        <dbReference type="ARBA" id="ARBA00056880"/>
    </source>
</evidence>
<dbReference type="InterPro" id="IPR007252">
    <property type="entry name" value="Nup84/Nup107"/>
</dbReference>
<dbReference type="GO" id="GO:0031080">
    <property type="term" value="C:nuclear pore outer ring"/>
    <property type="evidence" value="ECO:0007669"/>
    <property type="project" value="TreeGrafter"/>
</dbReference>
<evidence type="ECO:0000313" key="19">
    <source>
        <dbReference type="EMBL" id="SVE76853.1"/>
    </source>
</evidence>
<dbReference type="GO" id="GO:0006406">
    <property type="term" value="P:mRNA export from nucleus"/>
    <property type="evidence" value="ECO:0007669"/>
    <property type="project" value="TreeGrafter"/>
</dbReference>
<evidence type="ECO:0000256" key="8">
    <source>
        <dbReference type="ARBA" id="ARBA00022838"/>
    </source>
</evidence>
<dbReference type="PANTHER" id="PTHR13003:SF2">
    <property type="entry name" value="NUCLEAR PORE COMPLEX PROTEIN NUP107"/>
    <property type="match status" value="1"/>
</dbReference>
<evidence type="ECO:0000256" key="4">
    <source>
        <dbReference type="ARBA" id="ARBA00022454"/>
    </source>
</evidence>
<comment type="subcellular location">
    <subcellularLocation>
        <location evidence="1">Chromosome</location>
        <location evidence="1">Centromere</location>
        <location evidence="1">Kinetochore</location>
    </subcellularLocation>
    <subcellularLocation>
        <location evidence="18">Nucleus</location>
        <location evidence="18">Nuclear pore complex</location>
    </subcellularLocation>
    <subcellularLocation>
        <location evidence="18">Nucleus membrane</location>
    </subcellularLocation>
</comment>
<dbReference type="FunFam" id="1.20.190.50:FF:000001">
    <property type="entry name" value="Nuclear pore complex protein"/>
    <property type="match status" value="1"/>
</dbReference>
<evidence type="ECO:0000256" key="14">
    <source>
        <dbReference type="ARBA" id="ARBA00023242"/>
    </source>
</evidence>
<name>A0A4Y7MAB3_9CRUS</name>
<comment type="similarity">
    <text evidence="2 18">Belongs to the nucleoporin Nup84/Nup107 family.</text>
</comment>
<reference evidence="19" key="1">
    <citation type="submission" date="2018-08" db="EMBL/GenBank/DDBJ databases">
        <authorList>
            <person name="Cornetti L."/>
        </authorList>
    </citation>
    <scope>NUCLEOTIDE SEQUENCE</scope>
    <source>
        <strain evidence="19">US-AR</strain>
    </source>
</reference>
<dbReference type="AlphaFoldDB" id="A0A4Y7MAB3"/>
<evidence type="ECO:0000256" key="11">
    <source>
        <dbReference type="ARBA" id="ARBA00023010"/>
    </source>
</evidence>
<keyword evidence="3 18" id="KW-0813">Transport</keyword>
<comment type="subunit">
    <text evidence="17">Part of the nuclear pore complex (NPC). Forms part of the Nup160 subcomplex in the nuclear pore which is composed of NUP160, NUP133, NUP107 and Nup96; this complex plays a role in RNA export and in tethering Nup98 and NUP153 to the nucleus. Does not interact with TPR. Interacts with ZNF106.</text>
</comment>
<protein>
    <recommendedName>
        <fullName evidence="18">Nuclear pore complex protein</fullName>
    </recommendedName>
</protein>
<keyword evidence="5" id="KW-0488">Methylation</keyword>
<comment type="function">
    <text evidence="16">Plays a role in the nuclear pore complex (NPC) assembly and/or maintenance. Required for the assembly of peripheral proteins into the NPC. May anchor NUP62 to the NPC. Involved in nephrogenesis.</text>
</comment>
<accession>A0A4Y7MAB3</accession>
<evidence type="ECO:0000256" key="12">
    <source>
        <dbReference type="ARBA" id="ARBA00023132"/>
    </source>
</evidence>
<keyword evidence="9" id="KW-0653">Protein transport</keyword>
<dbReference type="GO" id="GO:0000776">
    <property type="term" value="C:kinetochore"/>
    <property type="evidence" value="ECO:0007669"/>
    <property type="project" value="UniProtKB-KW"/>
</dbReference>
<dbReference type="GO" id="GO:0006606">
    <property type="term" value="P:protein import into nucleus"/>
    <property type="evidence" value="ECO:0007669"/>
    <property type="project" value="TreeGrafter"/>
</dbReference>
<evidence type="ECO:0000256" key="5">
    <source>
        <dbReference type="ARBA" id="ARBA00022481"/>
    </source>
</evidence>
<dbReference type="GO" id="GO:0000973">
    <property type="term" value="P:post-transcriptional tethering of RNA polymerase II gene DNA at nuclear periphery"/>
    <property type="evidence" value="ECO:0007669"/>
    <property type="project" value="TreeGrafter"/>
</dbReference>
<dbReference type="Gene3D" id="1.10.3450.20">
    <property type="match status" value="1"/>
</dbReference>
<dbReference type="EMBL" id="LR007234">
    <property type="protein sequence ID" value="SVE76853.1"/>
    <property type="molecule type" value="mRNA"/>
</dbReference>
<keyword evidence="8" id="KW-0995">Kinetochore</keyword>
<evidence type="ECO:0000256" key="2">
    <source>
        <dbReference type="ARBA" id="ARBA00009510"/>
    </source>
</evidence>
<evidence type="ECO:0000256" key="10">
    <source>
        <dbReference type="ARBA" id="ARBA00022990"/>
    </source>
</evidence>
<keyword evidence="13 18" id="KW-0472">Membrane</keyword>
<keyword evidence="6" id="KW-0597">Phosphoprotein</keyword>
<keyword evidence="7" id="KW-0509">mRNA transport</keyword>
<evidence type="ECO:0000256" key="3">
    <source>
        <dbReference type="ARBA" id="ARBA00022448"/>
    </source>
</evidence>
<dbReference type="Pfam" id="PF04121">
    <property type="entry name" value="Nup84_Nup100"/>
    <property type="match status" value="1"/>
</dbReference>
<dbReference type="FunFam" id="1.10.3450.20:FF:000001">
    <property type="entry name" value="Nuclear pore complex protein"/>
    <property type="match status" value="1"/>
</dbReference>
<evidence type="ECO:0000256" key="18">
    <source>
        <dbReference type="RuleBase" id="RU365072"/>
    </source>
</evidence>
<keyword evidence="4" id="KW-0158">Chromosome</keyword>
<gene>
    <name evidence="19" type="primary">EOG090X01MR</name>
</gene>
<keyword evidence="12 18" id="KW-0906">Nuclear pore complex</keyword>
<evidence type="ECO:0000256" key="13">
    <source>
        <dbReference type="ARBA" id="ARBA00023136"/>
    </source>
</evidence>
<evidence type="ECO:0000256" key="15">
    <source>
        <dbReference type="ARBA" id="ARBA00023328"/>
    </source>
</evidence>
<dbReference type="GO" id="GO:0017056">
    <property type="term" value="F:structural constituent of nuclear pore"/>
    <property type="evidence" value="ECO:0007669"/>
    <property type="project" value="UniProtKB-UniRule"/>
</dbReference>
<dbReference type="GO" id="GO:0031965">
    <property type="term" value="C:nuclear membrane"/>
    <property type="evidence" value="ECO:0007669"/>
    <property type="project" value="UniProtKB-SubCell"/>
</dbReference>
<evidence type="ECO:0000256" key="1">
    <source>
        <dbReference type="ARBA" id="ARBA00004629"/>
    </source>
</evidence>
<proteinExistence type="evidence at transcript level"/>
<dbReference type="CDD" id="cd20271">
    <property type="entry name" value="Complex1_LYR_FMC1"/>
    <property type="match status" value="1"/>
</dbReference>
<keyword evidence="11 18" id="KW-0811">Translocation</keyword>
<keyword evidence="10" id="KW-0007">Acetylation</keyword>
<keyword evidence="14 18" id="KW-0539">Nucleus</keyword>
<sequence>MAAKSLLRELIRELRLTNNSYPKSLWESPAYQFILKNFRRNQVTAEQTCKAQQESQYMADTYLCYLKSSRIAAQLRHEFHGQGERTSPIISGSDLSATDRLNLPNRRIKLSLEKSNMMRAVSLGSPNRLTMSLMSDDLSHTIFESDPTFTRIGLAVQKKTLDETKVDLTVNNFFRKKHNEELMSILLEEEVPGVENVLELFESFLQTFQSYGAEHQVFNQCGEYESKCGEQVTALHKLIQMAPQGHSKLAQAQELEQELRFERDTWRLVASLYQDRLNSEFQDSEMESEEIWSGLDDATSEDDLVRQLYDKNAIIRQAQLVVDWLEQRAADVYHDSHYSQAEFYGDAVTGWENTLHSLISKKRGLSTDNVEHSLVTQMDPDAPNREQTRRLHPLDKEDEMRLLRSVFARLRCGQLDEAQQLCFRAGQPFRAAILEGWKLFHDPNMKSRTDVANTKESPSGNPYRDIWKTMSWKECENMQLSVEERSILALLCGHLKALLPACLSWEDQLWAHLRAMIDHCVEKELRRCVNYKRQLQVLPDEYWNQQLTIESIFSTLAASRDKSLLAQGRDQYRIIQRYLIMDDVDGLLEEMSSWLSKGDNWSVHLRPHMLRLMAHLALFFRRIGRGSSDDLIGSILEAYVLQLVSLGRTDLAAVYVAQLPLPEDQTRLYAQCLVMVEEQQESCEDTERQHLLYLAHQVGLDVNAIAKQVVVTLCNQGDVIQHANDASLQIATTAEDERRIRSLSWLLMDPSMRSELLIQANTLMRGYLLRRQIEAVKLTFKLIPPDTLKILSELWESRTGLTDLPIEVAAATREYLSIQAYIDALDAFQEWFARFHHSKPKKIEGSVQQQRGGASAQLSFTENLLKEQHLKQHQVEMLRWQAAVDSLTETAIDKLYNVLLFPDGGWMADSVQFEDEDAPRLQQQQLLRQSCIPHAALLLCNILTSTHRHSQCLELANVVASEQQSLYKVCSAEQLAQLTKHLRQAYVKLLDHGESP</sequence>